<gene>
    <name evidence="11" type="ORF">KB874_17625</name>
</gene>
<dbReference type="PANTHER" id="PTHR24286">
    <property type="entry name" value="CYTOCHROME P450 26"/>
    <property type="match status" value="1"/>
</dbReference>
<name>A0A8J7WIX0_9RHOB</name>
<sequence length="443" mass="50035">MAAPADPLAHIPHPPQTPLIGNTLDVVRDFYGFSSRNKAAFGEVYRIRMMGRWRVAFTSADAAEYIMMDPDKLFSSKGGWADSLAKLFPGGLLMHDGEEHRVNRRIMQAAFRKPALDSYLTLMAPEIERLLQDWPTGKTFAFYPAIKALTLRLGAHVFMGLPADTPEADRLNQAFIDELAAAVTVVRKPLPFTLFRRGMKARETLIARFHDLVEERRHSDGADFLSQMCRATDEDGRHWTDSEIAEHFNFLVLAAHDTTASALTTMTWALSEYPDWQDRLRDEVDALGPGPFTPDMPDRMPLTDMMFREALRFMPPVPLVPRVALRDFEWKGMRIPAGTPVSANITMVMRSADYFTDPDRFDPERFSDNRAEDRSHRFAWAPFGGGAHKCIGLHFATLQVKAFTRSLLSRHSIARGGTDAPEWQRVPTARPKNGLPVRLDPRA</sequence>
<dbReference type="PROSITE" id="PS00086">
    <property type="entry name" value="CYTOCHROME_P450"/>
    <property type="match status" value="1"/>
</dbReference>
<evidence type="ECO:0000256" key="1">
    <source>
        <dbReference type="ARBA" id="ARBA00001971"/>
    </source>
</evidence>
<dbReference type="InterPro" id="IPR017972">
    <property type="entry name" value="Cyt_P450_CS"/>
</dbReference>
<proteinExistence type="inferred from homology"/>
<comment type="cofactor">
    <cofactor evidence="1 8">
        <name>heme</name>
        <dbReference type="ChEBI" id="CHEBI:30413"/>
    </cofactor>
</comment>
<comment type="caution">
    <text evidence="11">The sequence shown here is derived from an EMBL/GenBank/DDBJ whole genome shotgun (WGS) entry which is preliminary data.</text>
</comment>
<evidence type="ECO:0000256" key="3">
    <source>
        <dbReference type="ARBA" id="ARBA00022617"/>
    </source>
</evidence>
<evidence type="ECO:0000256" key="8">
    <source>
        <dbReference type="PIRSR" id="PIRSR602403-1"/>
    </source>
</evidence>
<keyword evidence="5 9" id="KW-0560">Oxidoreductase</keyword>
<evidence type="ECO:0000256" key="4">
    <source>
        <dbReference type="ARBA" id="ARBA00022723"/>
    </source>
</evidence>
<dbReference type="GO" id="GO:0005506">
    <property type="term" value="F:iron ion binding"/>
    <property type="evidence" value="ECO:0007669"/>
    <property type="project" value="InterPro"/>
</dbReference>
<dbReference type="GO" id="GO:0004497">
    <property type="term" value="F:monooxygenase activity"/>
    <property type="evidence" value="ECO:0007669"/>
    <property type="project" value="UniProtKB-KW"/>
</dbReference>
<dbReference type="PRINTS" id="PR00465">
    <property type="entry name" value="EP450IV"/>
</dbReference>
<evidence type="ECO:0000313" key="12">
    <source>
        <dbReference type="Proteomes" id="UP000681356"/>
    </source>
</evidence>
<evidence type="ECO:0000256" key="7">
    <source>
        <dbReference type="ARBA" id="ARBA00023033"/>
    </source>
</evidence>
<keyword evidence="3 8" id="KW-0349">Heme</keyword>
<dbReference type="AlphaFoldDB" id="A0A8J7WIX0"/>
<dbReference type="GO" id="GO:0016705">
    <property type="term" value="F:oxidoreductase activity, acting on paired donors, with incorporation or reduction of molecular oxygen"/>
    <property type="evidence" value="ECO:0007669"/>
    <property type="project" value="InterPro"/>
</dbReference>
<keyword evidence="7 9" id="KW-0503">Monooxygenase</keyword>
<evidence type="ECO:0000256" key="9">
    <source>
        <dbReference type="RuleBase" id="RU000461"/>
    </source>
</evidence>
<dbReference type="InterPro" id="IPR001128">
    <property type="entry name" value="Cyt_P450"/>
</dbReference>
<keyword evidence="6 8" id="KW-0408">Iron</keyword>
<evidence type="ECO:0000313" key="11">
    <source>
        <dbReference type="EMBL" id="MBS0125908.1"/>
    </source>
</evidence>
<protein>
    <submittedName>
        <fullName evidence="11">Cytochrome P450</fullName>
    </submittedName>
</protein>
<keyword evidence="12" id="KW-1185">Reference proteome</keyword>
<dbReference type="InterPro" id="IPR002403">
    <property type="entry name" value="Cyt_P450_E_grp-IV"/>
</dbReference>
<dbReference type="PANTHER" id="PTHR24286:SF24">
    <property type="entry name" value="LANOSTEROL 14-ALPHA DEMETHYLASE"/>
    <property type="match status" value="1"/>
</dbReference>
<dbReference type="EMBL" id="JAGTUU010000007">
    <property type="protein sequence ID" value="MBS0125908.1"/>
    <property type="molecule type" value="Genomic_DNA"/>
</dbReference>
<evidence type="ECO:0000256" key="6">
    <source>
        <dbReference type="ARBA" id="ARBA00023004"/>
    </source>
</evidence>
<keyword evidence="4 8" id="KW-0479">Metal-binding</keyword>
<dbReference type="Gene3D" id="1.10.630.10">
    <property type="entry name" value="Cytochrome P450"/>
    <property type="match status" value="1"/>
</dbReference>
<organism evidence="11 12">
    <name type="scientific">Thetidibacter halocola</name>
    <dbReference type="NCBI Taxonomy" id="2827239"/>
    <lineage>
        <taxon>Bacteria</taxon>
        <taxon>Pseudomonadati</taxon>
        <taxon>Pseudomonadota</taxon>
        <taxon>Alphaproteobacteria</taxon>
        <taxon>Rhodobacterales</taxon>
        <taxon>Roseobacteraceae</taxon>
        <taxon>Thetidibacter</taxon>
    </lineage>
</organism>
<dbReference type="GO" id="GO:0020037">
    <property type="term" value="F:heme binding"/>
    <property type="evidence" value="ECO:0007669"/>
    <property type="project" value="InterPro"/>
</dbReference>
<feature type="binding site" description="axial binding residue" evidence="8">
    <location>
        <position position="390"/>
    </location>
    <ligand>
        <name>heme</name>
        <dbReference type="ChEBI" id="CHEBI:30413"/>
    </ligand>
    <ligandPart>
        <name>Fe</name>
        <dbReference type="ChEBI" id="CHEBI:18248"/>
    </ligandPart>
</feature>
<evidence type="ECO:0000256" key="5">
    <source>
        <dbReference type="ARBA" id="ARBA00023002"/>
    </source>
</evidence>
<feature type="region of interest" description="Disordered" evidence="10">
    <location>
        <begin position="418"/>
        <end position="443"/>
    </location>
</feature>
<dbReference type="SUPFAM" id="SSF48264">
    <property type="entry name" value="Cytochrome P450"/>
    <property type="match status" value="1"/>
</dbReference>
<dbReference type="RefSeq" id="WP_212537870.1">
    <property type="nucleotide sequence ID" value="NZ_JAGTUU010000007.1"/>
</dbReference>
<reference evidence="11" key="1">
    <citation type="submission" date="2021-04" db="EMBL/GenBank/DDBJ databases">
        <authorList>
            <person name="Yoon J."/>
        </authorList>
    </citation>
    <scope>NUCLEOTIDE SEQUENCE</scope>
    <source>
        <strain evidence="11">KMU-90</strain>
    </source>
</reference>
<dbReference type="Proteomes" id="UP000681356">
    <property type="component" value="Unassembled WGS sequence"/>
</dbReference>
<dbReference type="Pfam" id="PF00067">
    <property type="entry name" value="p450"/>
    <property type="match status" value="1"/>
</dbReference>
<comment type="similarity">
    <text evidence="2 9">Belongs to the cytochrome P450 family.</text>
</comment>
<dbReference type="PRINTS" id="PR00385">
    <property type="entry name" value="P450"/>
</dbReference>
<dbReference type="GO" id="GO:0016125">
    <property type="term" value="P:sterol metabolic process"/>
    <property type="evidence" value="ECO:0007669"/>
    <property type="project" value="TreeGrafter"/>
</dbReference>
<dbReference type="InterPro" id="IPR036396">
    <property type="entry name" value="Cyt_P450_sf"/>
</dbReference>
<evidence type="ECO:0000256" key="10">
    <source>
        <dbReference type="SAM" id="MobiDB-lite"/>
    </source>
</evidence>
<evidence type="ECO:0000256" key="2">
    <source>
        <dbReference type="ARBA" id="ARBA00010617"/>
    </source>
</evidence>
<accession>A0A8J7WIX0</accession>